<keyword evidence="3" id="KW-0732">Signal</keyword>
<dbReference type="CDD" id="cd16147">
    <property type="entry name" value="G6S"/>
    <property type="match status" value="1"/>
</dbReference>
<dbReference type="Gene3D" id="3.10.450.50">
    <property type="match status" value="1"/>
</dbReference>
<dbReference type="FunFam" id="3.10.450.50:FF:000009">
    <property type="entry name" value="Calcium/calmodulin-dependent protein kinase type II"/>
    <property type="match status" value="1"/>
</dbReference>
<feature type="region of interest" description="Disordered" evidence="6">
    <location>
        <begin position="793"/>
        <end position="825"/>
    </location>
</feature>
<dbReference type="InterPro" id="IPR017850">
    <property type="entry name" value="Alkaline_phosphatase_core_sf"/>
</dbReference>
<dbReference type="GO" id="GO:0005524">
    <property type="term" value="F:ATP binding"/>
    <property type="evidence" value="ECO:0007669"/>
    <property type="project" value="InterPro"/>
</dbReference>
<dbReference type="AlphaFoldDB" id="A0A9Q1G992"/>
<comment type="cofactor">
    <cofactor evidence="1">
        <name>Ca(2+)</name>
        <dbReference type="ChEBI" id="CHEBI:29108"/>
    </cofactor>
</comment>
<gene>
    <name evidence="8" type="ORF">SKAU_G00000440</name>
</gene>
<proteinExistence type="inferred from homology"/>
<dbReference type="Gene3D" id="1.10.510.10">
    <property type="entry name" value="Transferase(Phosphotransferase) domain 1"/>
    <property type="match status" value="1"/>
</dbReference>
<comment type="caution">
    <text evidence="8">The sequence shown here is derived from an EMBL/GenBank/DDBJ whole genome shotgun (WGS) entry which is preliminary data.</text>
</comment>
<protein>
    <recommendedName>
        <fullName evidence="7">Protein kinase domain-containing protein</fullName>
    </recommendedName>
</protein>
<dbReference type="PANTHER" id="PTHR43108:SF9">
    <property type="entry name" value="N-ACETYLGLUCOSAMINE-6-SULFATASE"/>
    <property type="match status" value="1"/>
</dbReference>
<dbReference type="PROSITE" id="PS00523">
    <property type="entry name" value="SULFATASE_1"/>
    <property type="match status" value="1"/>
</dbReference>
<evidence type="ECO:0000259" key="7">
    <source>
        <dbReference type="PROSITE" id="PS50011"/>
    </source>
</evidence>
<comment type="similarity">
    <text evidence="2">Belongs to the sulfatase family.</text>
</comment>
<dbReference type="GO" id="GO:0008449">
    <property type="term" value="F:N-acetylglucosamine-6-sulfatase activity"/>
    <property type="evidence" value="ECO:0007669"/>
    <property type="project" value="TreeGrafter"/>
</dbReference>
<evidence type="ECO:0000313" key="9">
    <source>
        <dbReference type="Proteomes" id="UP001152622"/>
    </source>
</evidence>
<dbReference type="InterPro" id="IPR013543">
    <property type="entry name" value="Ca/CaM-dep_prot_kinase-assoc"/>
</dbReference>
<reference evidence="8" key="1">
    <citation type="journal article" date="2023" name="Science">
        <title>Genome structures resolve the early diversification of teleost fishes.</title>
        <authorList>
            <person name="Parey E."/>
            <person name="Louis A."/>
            <person name="Montfort J."/>
            <person name="Bouchez O."/>
            <person name="Roques C."/>
            <person name="Iampietro C."/>
            <person name="Lluch J."/>
            <person name="Castinel A."/>
            <person name="Donnadieu C."/>
            <person name="Desvignes T."/>
            <person name="Floi Bucao C."/>
            <person name="Jouanno E."/>
            <person name="Wen M."/>
            <person name="Mejri S."/>
            <person name="Dirks R."/>
            <person name="Jansen H."/>
            <person name="Henkel C."/>
            <person name="Chen W.J."/>
            <person name="Zahm M."/>
            <person name="Cabau C."/>
            <person name="Klopp C."/>
            <person name="Thompson A.W."/>
            <person name="Robinson-Rechavi M."/>
            <person name="Braasch I."/>
            <person name="Lecointre G."/>
            <person name="Bobe J."/>
            <person name="Postlethwait J.H."/>
            <person name="Berthelot C."/>
            <person name="Roest Crollius H."/>
            <person name="Guiguen Y."/>
        </authorList>
    </citation>
    <scope>NUCLEOTIDE SEQUENCE</scope>
    <source>
        <strain evidence="8">WJC10195</strain>
    </source>
</reference>
<dbReference type="InterPro" id="IPR024607">
    <property type="entry name" value="Sulfatase_CS"/>
</dbReference>
<dbReference type="SUPFAM" id="SSF54427">
    <property type="entry name" value="NTF2-like"/>
    <property type="match status" value="1"/>
</dbReference>
<dbReference type="PROSITE" id="PS50011">
    <property type="entry name" value="PROTEIN_KINASE_DOM"/>
    <property type="match status" value="1"/>
</dbReference>
<accession>A0A9Q1G992</accession>
<dbReference type="Proteomes" id="UP001152622">
    <property type="component" value="Chromosome 1"/>
</dbReference>
<dbReference type="InterPro" id="IPR000719">
    <property type="entry name" value="Prot_kinase_dom"/>
</dbReference>
<keyword evidence="4" id="KW-0378">Hydrolase</keyword>
<dbReference type="PANTHER" id="PTHR43108">
    <property type="entry name" value="N-ACETYLGLUCOSAMINE-6-SULFATASE FAMILY MEMBER"/>
    <property type="match status" value="1"/>
</dbReference>
<dbReference type="Pfam" id="PF00069">
    <property type="entry name" value="Pkinase"/>
    <property type="match status" value="1"/>
</dbReference>
<dbReference type="InterPro" id="IPR032710">
    <property type="entry name" value="NTF2-like_dom_sf"/>
</dbReference>
<dbReference type="SUPFAM" id="SSF53649">
    <property type="entry name" value="Alkaline phosphatase-like"/>
    <property type="match status" value="1"/>
</dbReference>
<feature type="region of interest" description="Disordered" evidence="6">
    <location>
        <begin position="633"/>
        <end position="671"/>
    </location>
</feature>
<dbReference type="OrthoDB" id="96314at2759"/>
<sequence length="950" mass="105360">MTPMKKARSLIGDAGVYFSNAFTVTPLCCPSRSSILTGKYSHNHQVHNNSLTGNCSSPAWQKGPETLAFPVYLNKQLYQTFYGGKYLNQYGKKGAGEVSHIPPGWDHWHALVGSSKYYNYSLSVNGKEELHGDSYEKDYLTDLIANRSLEFLDKLSPQHPFFMMLAPPASHSPWTAAPQYQGAFNGTKAPRDGSFNKPGKDKHWLLRQAVNPMSDTSITFLDNAFRKRWQTLLSVDDMVEKVVKKLEGLQLLNNTYIFYTSDHGYHSGQFSLPIDKRQLYEFDIRVPLMVRGPGIKPNQTLQAPVLNIDLAPTFLDIAGLNLSMVNVDGQSFLSQMAPSLRNGSTRSYFLVQHVGEYDSKADPACPKLGPGLSHCFPDCVCEDACNNTYACVRTLKDTNLQYCEFADREQILEAVLHCHQMGVVHRDLKQSILFLVYGKTNSFVLWPENLLLASKCKNAAVKLADFGLAIEVQGEQQAWFGFAGTPGYLSPEVLRKEAYGKPVDIWACGVILYILLVGYPPFWDEDQHKLYQQIKAGAYDFPSPEWDTVTPEAKNLINQMLTINPAKRITAQEALKHPWVCQRSTVASMMHRQETVECLKKFNARRKLKGAILTTMLVSRNFSAAKSLLNKKADVKPQSNSTKNSIVTSPKGSVPSALESSDSSNTTIEDEDVRARKQEIIKITEQLIEAINNGDFEAYAKICDPGLTSFEPEALGNLVEGMDFHKFYFENLLSKNNKPIHTTILNPHVHLIGEDAACIAYIRLTQTSTSTARVLLPRHSSEGDTAVDTLDKSAQLKRGTEGRSPGLDSFEPAAPGRPSCTGHPSSPACSSLHNYRHLLGCPCYCNQHQYQKAHPTTNPIHCPTNSTTPLPTQIPLPHIPGPRTPSQALGGPASQCAYSRFPGWSGEGDHGRAGIQSLGSWQYGWLSGPCGGKTGLEVFVLQCRSFRKEI</sequence>
<dbReference type="GO" id="GO:0004683">
    <property type="term" value="F:calcium/calmodulin-dependent protein kinase activity"/>
    <property type="evidence" value="ECO:0007669"/>
    <property type="project" value="InterPro"/>
</dbReference>
<evidence type="ECO:0000256" key="6">
    <source>
        <dbReference type="SAM" id="MobiDB-lite"/>
    </source>
</evidence>
<feature type="compositionally biased region" description="Polar residues" evidence="6">
    <location>
        <begin position="637"/>
        <end position="651"/>
    </location>
</feature>
<dbReference type="GO" id="GO:0005539">
    <property type="term" value="F:glycosaminoglycan binding"/>
    <property type="evidence" value="ECO:0007669"/>
    <property type="project" value="TreeGrafter"/>
</dbReference>
<evidence type="ECO:0000256" key="4">
    <source>
        <dbReference type="ARBA" id="ARBA00022801"/>
    </source>
</evidence>
<dbReference type="EMBL" id="JAINUF010000001">
    <property type="protein sequence ID" value="KAJ8379266.1"/>
    <property type="molecule type" value="Genomic_DNA"/>
</dbReference>
<feature type="compositionally biased region" description="Polar residues" evidence="6">
    <location>
        <begin position="658"/>
        <end position="667"/>
    </location>
</feature>
<dbReference type="SUPFAM" id="SSF56112">
    <property type="entry name" value="Protein kinase-like (PK-like)"/>
    <property type="match status" value="1"/>
</dbReference>
<dbReference type="SMART" id="SM00220">
    <property type="entry name" value="S_TKc"/>
    <property type="match status" value="1"/>
</dbReference>
<evidence type="ECO:0000256" key="5">
    <source>
        <dbReference type="ARBA" id="ARBA00023180"/>
    </source>
</evidence>
<evidence type="ECO:0000256" key="3">
    <source>
        <dbReference type="ARBA" id="ARBA00022729"/>
    </source>
</evidence>
<dbReference type="Gene3D" id="6.10.140.620">
    <property type="match status" value="1"/>
</dbReference>
<organism evidence="8 9">
    <name type="scientific">Synaphobranchus kaupii</name>
    <name type="common">Kaup's arrowtooth eel</name>
    <dbReference type="NCBI Taxonomy" id="118154"/>
    <lineage>
        <taxon>Eukaryota</taxon>
        <taxon>Metazoa</taxon>
        <taxon>Chordata</taxon>
        <taxon>Craniata</taxon>
        <taxon>Vertebrata</taxon>
        <taxon>Euteleostomi</taxon>
        <taxon>Actinopterygii</taxon>
        <taxon>Neopterygii</taxon>
        <taxon>Teleostei</taxon>
        <taxon>Anguilliformes</taxon>
        <taxon>Synaphobranchidae</taxon>
        <taxon>Synaphobranchus</taxon>
    </lineage>
</organism>
<evidence type="ECO:0000256" key="2">
    <source>
        <dbReference type="ARBA" id="ARBA00008779"/>
    </source>
</evidence>
<evidence type="ECO:0000256" key="1">
    <source>
        <dbReference type="ARBA" id="ARBA00001913"/>
    </source>
</evidence>
<keyword evidence="9" id="KW-1185">Reference proteome</keyword>
<feature type="domain" description="Protein kinase" evidence="7">
    <location>
        <begin position="259"/>
        <end position="580"/>
    </location>
</feature>
<dbReference type="GO" id="GO:0005516">
    <property type="term" value="F:calmodulin binding"/>
    <property type="evidence" value="ECO:0007669"/>
    <property type="project" value="InterPro"/>
</dbReference>
<dbReference type="InterPro" id="IPR011009">
    <property type="entry name" value="Kinase-like_dom_sf"/>
</dbReference>
<dbReference type="InterPro" id="IPR000917">
    <property type="entry name" value="Sulfatase_N"/>
</dbReference>
<dbReference type="FunFam" id="1.10.510.10:FF:000001">
    <property type="entry name" value="Calcium/calmodulin-dependent protein kinase type II subunit delta"/>
    <property type="match status" value="1"/>
</dbReference>
<dbReference type="Gene3D" id="3.40.720.10">
    <property type="entry name" value="Alkaline Phosphatase, subunit A"/>
    <property type="match status" value="1"/>
</dbReference>
<evidence type="ECO:0000313" key="8">
    <source>
        <dbReference type="EMBL" id="KAJ8379266.1"/>
    </source>
</evidence>
<keyword evidence="5" id="KW-0325">Glycoprotein</keyword>
<name>A0A9Q1G992_SYNKA</name>
<dbReference type="Pfam" id="PF00884">
    <property type="entry name" value="Sulfatase"/>
    <property type="match status" value="1"/>
</dbReference>
<dbReference type="Pfam" id="PF08332">
    <property type="entry name" value="CaMKII_AD"/>
    <property type="match status" value="1"/>
</dbReference>